<sequence>MDSGKEIFVQMTRESLIAISYPEPDKDVSVLSTPENVIKAVNAEKYDNYRSKLITMYNTKSPDTKVESVTWEL</sequence>
<dbReference type="PANTHER" id="PTHR35282:SF2">
    <property type="entry name" value="F5D14.24 PROTEIN"/>
    <property type="match status" value="1"/>
</dbReference>
<dbReference type="Pfam" id="PF21737">
    <property type="entry name" value="DUF6865"/>
    <property type="match status" value="1"/>
</dbReference>
<evidence type="ECO:0000313" key="1">
    <source>
        <dbReference type="EMBL" id="KAK4724041.1"/>
    </source>
</evidence>
<comment type="caution">
    <text evidence="1">The sequence shown here is derived from an EMBL/GenBank/DDBJ whole genome shotgun (WGS) entry which is preliminary data.</text>
</comment>
<gene>
    <name evidence="1" type="ORF">R3W88_026820</name>
</gene>
<dbReference type="AlphaFoldDB" id="A0AAV9LEB7"/>
<evidence type="ECO:0000313" key="2">
    <source>
        <dbReference type="Proteomes" id="UP001311915"/>
    </source>
</evidence>
<reference evidence="1 2" key="1">
    <citation type="submission" date="2023-10" db="EMBL/GenBank/DDBJ databases">
        <title>Genome-Wide Identification Analysis in wild type Solanum Pinnatisectum Reveals Some Genes Defensing Phytophthora Infestans.</title>
        <authorList>
            <person name="Sun C."/>
        </authorList>
    </citation>
    <scope>NUCLEOTIDE SEQUENCE [LARGE SCALE GENOMIC DNA]</scope>
    <source>
        <strain evidence="1">LQN</strain>
        <tissue evidence="1">Leaf</tissue>
    </source>
</reference>
<dbReference type="EMBL" id="JAWPEI010000006">
    <property type="protein sequence ID" value="KAK4724041.1"/>
    <property type="molecule type" value="Genomic_DNA"/>
</dbReference>
<keyword evidence="2" id="KW-1185">Reference proteome</keyword>
<dbReference type="InterPro" id="IPR049198">
    <property type="entry name" value="DUF6865"/>
</dbReference>
<organism evidence="1 2">
    <name type="scientific">Solanum pinnatisectum</name>
    <name type="common">tansyleaf nightshade</name>
    <dbReference type="NCBI Taxonomy" id="50273"/>
    <lineage>
        <taxon>Eukaryota</taxon>
        <taxon>Viridiplantae</taxon>
        <taxon>Streptophyta</taxon>
        <taxon>Embryophyta</taxon>
        <taxon>Tracheophyta</taxon>
        <taxon>Spermatophyta</taxon>
        <taxon>Magnoliopsida</taxon>
        <taxon>eudicotyledons</taxon>
        <taxon>Gunneridae</taxon>
        <taxon>Pentapetalae</taxon>
        <taxon>asterids</taxon>
        <taxon>lamiids</taxon>
        <taxon>Solanales</taxon>
        <taxon>Solanaceae</taxon>
        <taxon>Solanoideae</taxon>
        <taxon>Solaneae</taxon>
        <taxon>Solanum</taxon>
    </lineage>
</organism>
<protein>
    <submittedName>
        <fullName evidence="1">Uncharacterized protein</fullName>
    </submittedName>
</protein>
<proteinExistence type="predicted"/>
<name>A0AAV9LEB7_9SOLN</name>
<accession>A0AAV9LEB7</accession>
<dbReference type="Proteomes" id="UP001311915">
    <property type="component" value="Unassembled WGS sequence"/>
</dbReference>
<dbReference type="PANTHER" id="PTHR35282">
    <property type="entry name" value="F5D14.24 PROTEIN"/>
    <property type="match status" value="1"/>
</dbReference>